<evidence type="ECO:0000256" key="7">
    <source>
        <dbReference type="ARBA" id="ARBA00022840"/>
    </source>
</evidence>
<gene>
    <name evidence="14" type="ORF">DPMN_101710</name>
</gene>
<comment type="caution">
    <text evidence="14">The sequence shown here is derived from an EMBL/GenBank/DDBJ whole genome shotgun (WGS) entry which is preliminary data.</text>
</comment>
<dbReference type="PROSITE" id="PS51192">
    <property type="entry name" value="HELICASE_ATP_BIND_1"/>
    <property type="match status" value="1"/>
</dbReference>
<dbReference type="InterPro" id="IPR000330">
    <property type="entry name" value="SNF2_N"/>
</dbReference>
<dbReference type="Proteomes" id="UP000828390">
    <property type="component" value="Unassembled WGS sequence"/>
</dbReference>
<evidence type="ECO:0000259" key="13">
    <source>
        <dbReference type="PROSITE" id="PS51194"/>
    </source>
</evidence>
<dbReference type="InterPro" id="IPR001650">
    <property type="entry name" value="Helicase_C-like"/>
</dbReference>
<reference evidence="14" key="1">
    <citation type="journal article" date="2019" name="bioRxiv">
        <title>The Genome of the Zebra Mussel, Dreissena polymorpha: A Resource for Invasive Species Research.</title>
        <authorList>
            <person name="McCartney M.A."/>
            <person name="Auch B."/>
            <person name="Kono T."/>
            <person name="Mallez S."/>
            <person name="Zhang Y."/>
            <person name="Obille A."/>
            <person name="Becker A."/>
            <person name="Abrahante J.E."/>
            <person name="Garbe J."/>
            <person name="Badalamenti J.P."/>
            <person name="Herman A."/>
            <person name="Mangelson H."/>
            <person name="Liachko I."/>
            <person name="Sullivan S."/>
            <person name="Sone E.D."/>
            <person name="Koren S."/>
            <person name="Silverstein K.A.T."/>
            <person name="Beckman K.B."/>
            <person name="Gohl D.M."/>
        </authorList>
    </citation>
    <scope>NUCLEOTIDE SEQUENCE</scope>
    <source>
        <strain evidence="14">Duluth1</strain>
        <tissue evidence="14">Whole animal</tissue>
    </source>
</reference>
<dbReference type="InterPro" id="IPR038718">
    <property type="entry name" value="SNF2-like_sf"/>
</dbReference>
<dbReference type="InterPro" id="IPR036443">
    <property type="entry name" value="Znf_RanBP2_sf"/>
</dbReference>
<protein>
    <submittedName>
        <fullName evidence="14">Uncharacterized protein</fullName>
    </submittedName>
</protein>
<feature type="region of interest" description="Disordered" evidence="9">
    <location>
        <begin position="1063"/>
        <end position="1090"/>
    </location>
</feature>
<keyword evidence="2" id="KW-0547">Nucleotide-binding</keyword>
<keyword evidence="10" id="KW-0472">Membrane</keyword>
<dbReference type="CDD" id="cd18793">
    <property type="entry name" value="SF2_C_SNF"/>
    <property type="match status" value="1"/>
</dbReference>
<feature type="domain" description="RanBP2-type" evidence="11">
    <location>
        <begin position="612"/>
        <end position="641"/>
    </location>
</feature>
<feature type="region of interest" description="Disordered" evidence="9">
    <location>
        <begin position="784"/>
        <end position="808"/>
    </location>
</feature>
<dbReference type="Gene3D" id="3.40.50.300">
    <property type="entry name" value="P-loop containing nucleotide triphosphate hydrolases"/>
    <property type="match status" value="1"/>
</dbReference>
<dbReference type="AlphaFoldDB" id="A0A9D4R8K0"/>
<feature type="compositionally biased region" description="Basic residues" evidence="9">
    <location>
        <begin position="586"/>
        <end position="601"/>
    </location>
</feature>
<keyword evidence="10" id="KW-1133">Transmembrane helix</keyword>
<organism evidence="14 15">
    <name type="scientific">Dreissena polymorpha</name>
    <name type="common">Zebra mussel</name>
    <name type="synonym">Mytilus polymorpha</name>
    <dbReference type="NCBI Taxonomy" id="45954"/>
    <lineage>
        <taxon>Eukaryota</taxon>
        <taxon>Metazoa</taxon>
        <taxon>Spiralia</taxon>
        <taxon>Lophotrochozoa</taxon>
        <taxon>Mollusca</taxon>
        <taxon>Bivalvia</taxon>
        <taxon>Autobranchia</taxon>
        <taxon>Heteroconchia</taxon>
        <taxon>Euheterodonta</taxon>
        <taxon>Imparidentia</taxon>
        <taxon>Neoheterodontei</taxon>
        <taxon>Myida</taxon>
        <taxon>Dreissenoidea</taxon>
        <taxon>Dreissenidae</taxon>
        <taxon>Dreissena</taxon>
    </lineage>
</organism>
<dbReference type="InterPro" id="IPR027417">
    <property type="entry name" value="P-loop_NTPase"/>
</dbReference>
<dbReference type="Gene3D" id="3.40.50.10810">
    <property type="entry name" value="Tandem AAA-ATPase domain"/>
    <property type="match status" value="1"/>
</dbReference>
<dbReference type="SMART" id="SM00547">
    <property type="entry name" value="ZnF_RBZ"/>
    <property type="match status" value="1"/>
</dbReference>
<evidence type="ECO:0000256" key="3">
    <source>
        <dbReference type="ARBA" id="ARBA00022771"/>
    </source>
</evidence>
<feature type="domain" description="Helicase ATP-binding" evidence="12">
    <location>
        <begin position="1"/>
        <end position="149"/>
    </location>
</feature>
<evidence type="ECO:0000256" key="1">
    <source>
        <dbReference type="ARBA" id="ARBA00022723"/>
    </source>
</evidence>
<dbReference type="Gene3D" id="2.30.30.380">
    <property type="entry name" value="Zn-finger domain of Sec23/24"/>
    <property type="match status" value="1"/>
</dbReference>
<reference evidence="14" key="2">
    <citation type="submission" date="2020-11" db="EMBL/GenBank/DDBJ databases">
        <authorList>
            <person name="McCartney M.A."/>
            <person name="Auch B."/>
            <person name="Kono T."/>
            <person name="Mallez S."/>
            <person name="Becker A."/>
            <person name="Gohl D.M."/>
            <person name="Silverstein K.A.T."/>
            <person name="Koren S."/>
            <person name="Bechman K.B."/>
            <person name="Herman A."/>
            <person name="Abrahante J.E."/>
            <person name="Garbe J."/>
        </authorList>
    </citation>
    <scope>NUCLEOTIDE SEQUENCE</scope>
    <source>
        <strain evidence="14">Duluth1</strain>
        <tissue evidence="14">Whole animal</tissue>
    </source>
</reference>
<dbReference type="GO" id="GO:0016787">
    <property type="term" value="F:hydrolase activity"/>
    <property type="evidence" value="ECO:0007669"/>
    <property type="project" value="UniProtKB-KW"/>
</dbReference>
<keyword evidence="7" id="KW-0067">ATP-binding</keyword>
<keyword evidence="10" id="KW-0812">Transmembrane</keyword>
<evidence type="ECO:0000313" key="15">
    <source>
        <dbReference type="Proteomes" id="UP000828390"/>
    </source>
</evidence>
<evidence type="ECO:0000259" key="12">
    <source>
        <dbReference type="PROSITE" id="PS51192"/>
    </source>
</evidence>
<feature type="non-terminal residue" evidence="14">
    <location>
        <position position="1"/>
    </location>
</feature>
<dbReference type="InterPro" id="IPR014001">
    <property type="entry name" value="Helicase_ATP-bd"/>
</dbReference>
<dbReference type="SMART" id="SM00490">
    <property type="entry name" value="HELICc"/>
    <property type="match status" value="1"/>
</dbReference>
<dbReference type="PROSITE" id="PS50199">
    <property type="entry name" value="ZF_RANBP2_2"/>
    <property type="match status" value="1"/>
</dbReference>
<dbReference type="SUPFAM" id="SSF52540">
    <property type="entry name" value="P-loop containing nucleoside triphosphate hydrolases"/>
    <property type="match status" value="2"/>
</dbReference>
<feature type="region of interest" description="Disordered" evidence="9">
    <location>
        <begin position="581"/>
        <end position="601"/>
    </location>
</feature>
<name>A0A9D4R8K0_DREPO</name>
<dbReference type="GO" id="GO:0005524">
    <property type="term" value="F:ATP binding"/>
    <property type="evidence" value="ECO:0007669"/>
    <property type="project" value="UniProtKB-KW"/>
</dbReference>
<dbReference type="SUPFAM" id="SSF90209">
    <property type="entry name" value="Ran binding protein zinc finger-like"/>
    <property type="match status" value="1"/>
</dbReference>
<evidence type="ECO:0000256" key="2">
    <source>
        <dbReference type="ARBA" id="ARBA00022741"/>
    </source>
</evidence>
<feature type="transmembrane region" description="Helical" evidence="10">
    <location>
        <begin position="349"/>
        <end position="376"/>
    </location>
</feature>
<feature type="compositionally biased region" description="Basic residues" evidence="9">
    <location>
        <begin position="789"/>
        <end position="799"/>
    </location>
</feature>
<evidence type="ECO:0000256" key="8">
    <source>
        <dbReference type="PROSITE-ProRule" id="PRU00322"/>
    </source>
</evidence>
<dbReference type="InterPro" id="IPR049730">
    <property type="entry name" value="SNF2/RAD54-like_C"/>
</dbReference>
<sequence length="1171" mass="131524">MGLGKTLQAISVAYYYKDEWPLLVIVPSSLRFCWIEEFEKWLPDIDPASINLVQSGSDVSEIGTSQITIATFGLLSKATSRLLKEALFSQGFKVVIVDESHYIRNIQTASAKTVVPLIKNANRRILLSGTPALARPVELYPQIDAICPDKFGSWWHYTARYCDAKIEWIGKVKRRNVNGASNLQELQGLLCSELMIRREKAQVLTQLPPKQRQKVLFELKDSDLKKEIRSTFEELQPLLRKRAGQDRFEVLTGAGSHVTKDTNMLSLISRLYQLSGEAKIGPAKEYVEMLCENPKLKFLVFAYHHAMMNGLSESLHDKHVKFIRIDGETPPSERPHLVHQFQSDPDTRVAVLSILAAGVGLTFTAATLVVFAEMYWTPGTMVQCEDRAHRIGQSSCVAVHYLVAKDTMDEWVWSAVCKKTIVTSTTLTGRKSELKAADGDRYQVDVLSNAEVWVPSTNQPETNVTQYLQTQLEPDQPSILDFFAGAKQKHNTPGSSTKRSFLDTIDQDISCIDTDTDGDALTQKPWKRQRLSDVASVETCETKNNSLSLSSYRKSLDGLRNQPLDCIVIDDEEDVFVSRKTENKTGKKHKANTRKSFSHGKTNKSVVSEDMNAGKWSCTACTFLNHADLKSCEMCETKRTTKKTMLKEDNNHIEAEVCEKADVGKRHVCSDDRNNVMRISEISKSIHSELMVEDKCSEVSDVVSKGGNSTVGCSYSDLEIEPEDGVDLHCGVDIDNYDDTENENTHIKTQNHSKSDLSNIQNTLPVEAAGINKENIGIFKRDQYPHTPKSARKKYRFRTPKSSQSPCPEIVAEGSPASVPKNYFFIPSPLRTPRSSSQESGGSVNKTGVNLVRESLDFSSVSSQEEISFRLDVDTELSEQVYTEHESIPVVKDDSENLLTTPLDKGSAEEYTFSSPEVEDMMAAQPTDVPAPSPEKRMVDIDCIPVYNLFYYVCSKYTGRVYLLTPDRLPLNVNFVPTDVEVGNLDGLPDVLIHPANLKHVQRFVREWNSLSETKRRLLVKSSAPFISPLQEYERLKSCKNVNIQRYKSKADVSKAAHHTAESIQGSVRQLHKPGGSVHGTDKSSGTAQVVSQDGTPHCVQCMKPYRNQLLQTTTIVNEENAWQTRFCSQTCSQQYWMLTNTEYIRDQVFEVEHGICQMCKLDAHSLFKHI</sequence>
<evidence type="ECO:0000256" key="10">
    <source>
        <dbReference type="SAM" id="Phobius"/>
    </source>
</evidence>
<dbReference type="GO" id="GO:0043596">
    <property type="term" value="C:nuclear replication fork"/>
    <property type="evidence" value="ECO:0007669"/>
    <property type="project" value="TreeGrafter"/>
</dbReference>
<dbReference type="GO" id="GO:0031297">
    <property type="term" value="P:replication fork processing"/>
    <property type="evidence" value="ECO:0007669"/>
    <property type="project" value="TreeGrafter"/>
</dbReference>
<evidence type="ECO:0000256" key="5">
    <source>
        <dbReference type="ARBA" id="ARBA00022806"/>
    </source>
</evidence>
<dbReference type="Pfam" id="PF00271">
    <property type="entry name" value="Helicase_C"/>
    <property type="match status" value="1"/>
</dbReference>
<keyword evidence="1" id="KW-0479">Metal-binding</keyword>
<keyword evidence="15" id="KW-1185">Reference proteome</keyword>
<keyword evidence="3 8" id="KW-0863">Zinc-finger</keyword>
<dbReference type="InterPro" id="IPR001876">
    <property type="entry name" value="Znf_RanBP2"/>
</dbReference>
<evidence type="ECO:0000259" key="11">
    <source>
        <dbReference type="PROSITE" id="PS50199"/>
    </source>
</evidence>
<dbReference type="PROSITE" id="PS51194">
    <property type="entry name" value="HELICASE_CTER"/>
    <property type="match status" value="1"/>
</dbReference>
<evidence type="ECO:0000256" key="6">
    <source>
        <dbReference type="ARBA" id="ARBA00022833"/>
    </source>
</evidence>
<dbReference type="PROSITE" id="PS01358">
    <property type="entry name" value="ZF_RANBP2_1"/>
    <property type="match status" value="1"/>
</dbReference>
<evidence type="ECO:0000256" key="4">
    <source>
        <dbReference type="ARBA" id="ARBA00022801"/>
    </source>
</evidence>
<evidence type="ECO:0000256" key="9">
    <source>
        <dbReference type="SAM" id="MobiDB-lite"/>
    </source>
</evidence>
<dbReference type="GO" id="GO:0006281">
    <property type="term" value="P:DNA repair"/>
    <property type="evidence" value="ECO:0007669"/>
    <property type="project" value="TreeGrafter"/>
</dbReference>
<dbReference type="Pfam" id="PF00176">
    <property type="entry name" value="SNF2-rel_dom"/>
    <property type="match status" value="1"/>
</dbReference>
<keyword evidence="5" id="KW-0347">Helicase</keyword>
<dbReference type="SMART" id="SM00487">
    <property type="entry name" value="DEXDc"/>
    <property type="match status" value="1"/>
</dbReference>
<dbReference type="PANTHER" id="PTHR45766:SF3">
    <property type="entry name" value="DNA ANNEALING HELICASE AND ENDONUCLEASE ZRANB3"/>
    <property type="match status" value="1"/>
</dbReference>
<accession>A0A9D4R8K0</accession>
<proteinExistence type="predicted"/>
<dbReference type="GO" id="GO:0008270">
    <property type="term" value="F:zinc ion binding"/>
    <property type="evidence" value="ECO:0007669"/>
    <property type="project" value="UniProtKB-KW"/>
</dbReference>
<keyword evidence="4" id="KW-0378">Hydrolase</keyword>
<dbReference type="GO" id="GO:0004386">
    <property type="term" value="F:helicase activity"/>
    <property type="evidence" value="ECO:0007669"/>
    <property type="project" value="UniProtKB-KW"/>
</dbReference>
<keyword evidence="6" id="KW-0862">Zinc</keyword>
<dbReference type="PANTHER" id="PTHR45766">
    <property type="entry name" value="DNA ANNEALING HELICASE AND ENDONUCLEASE ZRANB3 FAMILY MEMBER"/>
    <property type="match status" value="1"/>
</dbReference>
<feature type="domain" description="Helicase C-terminal" evidence="13">
    <location>
        <begin position="282"/>
        <end position="442"/>
    </location>
</feature>
<dbReference type="GO" id="GO:0004520">
    <property type="term" value="F:DNA endonuclease activity"/>
    <property type="evidence" value="ECO:0007669"/>
    <property type="project" value="TreeGrafter"/>
</dbReference>
<evidence type="ECO:0000313" key="14">
    <source>
        <dbReference type="EMBL" id="KAH3859064.1"/>
    </source>
</evidence>
<dbReference type="EMBL" id="JAIWYP010000003">
    <property type="protein sequence ID" value="KAH3859064.1"/>
    <property type="molecule type" value="Genomic_DNA"/>
</dbReference>